<keyword evidence="5" id="KW-0282">Flagellum</keyword>
<comment type="similarity">
    <text evidence="10">Belongs to the DRC12 family.</text>
</comment>
<evidence type="ECO:0000256" key="10">
    <source>
        <dbReference type="ARBA" id="ARBA00044754"/>
    </source>
</evidence>
<evidence type="ECO:0000256" key="12">
    <source>
        <dbReference type="SAM" id="Coils"/>
    </source>
</evidence>
<protein>
    <recommendedName>
        <fullName evidence="11">Dynein regulatory complex protein 12</fullName>
    </recommendedName>
</protein>
<dbReference type="Proteomes" id="UP001211065">
    <property type="component" value="Unassembled WGS sequence"/>
</dbReference>
<accession>A0AAD5XXK8</accession>
<reference evidence="13" key="1">
    <citation type="submission" date="2020-05" db="EMBL/GenBank/DDBJ databases">
        <title>Phylogenomic resolution of chytrid fungi.</title>
        <authorList>
            <person name="Stajich J.E."/>
            <person name="Amses K."/>
            <person name="Simmons R."/>
            <person name="Seto K."/>
            <person name="Myers J."/>
            <person name="Bonds A."/>
            <person name="Quandt C.A."/>
            <person name="Barry K."/>
            <person name="Liu P."/>
            <person name="Grigoriev I."/>
            <person name="Longcore J.E."/>
            <person name="James T.Y."/>
        </authorList>
    </citation>
    <scope>NUCLEOTIDE SEQUENCE</scope>
    <source>
        <strain evidence="13">JEL0476</strain>
    </source>
</reference>
<dbReference type="AlphaFoldDB" id="A0AAD5XXK8"/>
<comment type="function">
    <text evidence="1">Component of the nexin-dynein regulatory complex (N-DRC), a key regulator of ciliary/flagellar motility which maintains the alignment and integrity of the distal axoneme and regulates microtubule sliding in motile axonemes.</text>
</comment>
<keyword evidence="14" id="KW-1185">Reference proteome</keyword>
<keyword evidence="9" id="KW-0966">Cell projection</keyword>
<evidence type="ECO:0000256" key="2">
    <source>
        <dbReference type="ARBA" id="ARBA00004611"/>
    </source>
</evidence>
<name>A0AAD5XXK8_9FUNG</name>
<gene>
    <name evidence="13" type="ORF">HK099_007416</name>
</gene>
<dbReference type="PANTHER" id="PTHR28656">
    <property type="entry name" value="COILED-COIL DOMAIN-CONTAINING PROTEIN 153"/>
    <property type="match status" value="1"/>
</dbReference>
<evidence type="ECO:0000313" key="14">
    <source>
        <dbReference type="Proteomes" id="UP001211065"/>
    </source>
</evidence>
<evidence type="ECO:0000256" key="5">
    <source>
        <dbReference type="ARBA" id="ARBA00022846"/>
    </source>
</evidence>
<comment type="subcellular location">
    <subcellularLocation>
        <location evidence="2">Cytoplasm</location>
        <location evidence="2">Cytoskeleton</location>
        <location evidence="2">Flagellum axoneme</location>
    </subcellularLocation>
</comment>
<comment type="caution">
    <text evidence="13">The sequence shown here is derived from an EMBL/GenBank/DDBJ whole genome shotgun (WGS) entry which is preliminary data.</text>
</comment>
<dbReference type="EMBL" id="JADGJW010000716">
    <property type="protein sequence ID" value="KAJ3213385.1"/>
    <property type="molecule type" value="Genomic_DNA"/>
</dbReference>
<evidence type="ECO:0000256" key="6">
    <source>
        <dbReference type="ARBA" id="ARBA00023054"/>
    </source>
</evidence>
<evidence type="ECO:0000313" key="13">
    <source>
        <dbReference type="EMBL" id="KAJ3213385.1"/>
    </source>
</evidence>
<evidence type="ECO:0000256" key="11">
    <source>
        <dbReference type="ARBA" id="ARBA00044800"/>
    </source>
</evidence>
<comment type="subunit">
    <text evidence="3">Component of the nexin-dynein regulatory complex (N-DRC).</text>
</comment>
<evidence type="ECO:0000256" key="8">
    <source>
        <dbReference type="ARBA" id="ARBA00023212"/>
    </source>
</evidence>
<dbReference type="PANTHER" id="PTHR28656:SF1">
    <property type="entry name" value="COILED-COIL DOMAIN-CONTAINING PROTEIN 153"/>
    <property type="match status" value="1"/>
</dbReference>
<feature type="non-terminal residue" evidence="13">
    <location>
        <position position="183"/>
    </location>
</feature>
<evidence type="ECO:0000256" key="7">
    <source>
        <dbReference type="ARBA" id="ARBA00023069"/>
    </source>
</evidence>
<evidence type="ECO:0000256" key="1">
    <source>
        <dbReference type="ARBA" id="ARBA00003029"/>
    </source>
</evidence>
<keyword evidence="7" id="KW-0969">Cilium</keyword>
<evidence type="ECO:0000256" key="3">
    <source>
        <dbReference type="ARBA" id="ARBA00011248"/>
    </source>
</evidence>
<feature type="coiled-coil region" evidence="12">
    <location>
        <begin position="75"/>
        <end position="116"/>
    </location>
</feature>
<sequence length="183" mass="21984">LEKELLSQEQLLKSQIEVQTLEKTLELKSSQQKLFLERFDEQKLKNEFLQQQLEERDLNRIQLTSDMSRQYKTMQAKMSQKIQNLEFEVIELKNKLERTQLQLQETIKENEKTISEKDLIIEDQHVKMSYMSHEFEQMLNDTLIKMTKKVELVSLKWKETEGIKLSESSQKRLIDFQVNRCLS</sequence>
<evidence type="ECO:0000256" key="9">
    <source>
        <dbReference type="ARBA" id="ARBA00023273"/>
    </source>
</evidence>
<organism evidence="13 14">
    <name type="scientific">Clydaea vesicula</name>
    <dbReference type="NCBI Taxonomy" id="447962"/>
    <lineage>
        <taxon>Eukaryota</taxon>
        <taxon>Fungi</taxon>
        <taxon>Fungi incertae sedis</taxon>
        <taxon>Chytridiomycota</taxon>
        <taxon>Chytridiomycota incertae sedis</taxon>
        <taxon>Chytridiomycetes</taxon>
        <taxon>Lobulomycetales</taxon>
        <taxon>Lobulomycetaceae</taxon>
        <taxon>Clydaea</taxon>
    </lineage>
</organism>
<keyword evidence="8" id="KW-0206">Cytoskeleton</keyword>
<proteinExistence type="inferred from homology"/>
<evidence type="ECO:0000256" key="4">
    <source>
        <dbReference type="ARBA" id="ARBA00022490"/>
    </source>
</evidence>
<dbReference type="InterPro" id="IPR033585">
    <property type="entry name" value="DRC12-like"/>
</dbReference>
<keyword evidence="6 12" id="KW-0175">Coiled coil</keyword>
<keyword evidence="4" id="KW-0963">Cytoplasm</keyword>